<proteinExistence type="predicted"/>
<reference evidence="2 3" key="1">
    <citation type="submission" date="2020-08" db="EMBL/GenBank/DDBJ databases">
        <title>Sequencing the genomes of 1000 actinobacteria strains.</title>
        <authorList>
            <person name="Klenk H.-P."/>
        </authorList>
    </citation>
    <scope>NUCLEOTIDE SEQUENCE [LARGE SCALE GENOMIC DNA]</scope>
    <source>
        <strain evidence="2 3">DSM 45362</strain>
    </source>
</reference>
<dbReference type="AlphaFoldDB" id="A0A841BPE4"/>
<dbReference type="RefSeq" id="WP_184835632.1">
    <property type="nucleotide sequence ID" value="NZ_JACHMN010000002.1"/>
</dbReference>
<feature type="domain" description="DUF6817" evidence="1">
    <location>
        <begin position="9"/>
        <end position="92"/>
    </location>
</feature>
<gene>
    <name evidence="2" type="ORF">F4553_002555</name>
</gene>
<keyword evidence="3" id="KW-1185">Reference proteome</keyword>
<name>A0A841BPE4_9ACTN</name>
<dbReference type="Pfam" id="PF20680">
    <property type="entry name" value="DUF6817"/>
    <property type="match status" value="1"/>
</dbReference>
<dbReference type="EMBL" id="JACHMN010000002">
    <property type="protein sequence ID" value="MBB5869176.1"/>
    <property type="molecule type" value="Genomic_DNA"/>
</dbReference>
<dbReference type="InterPro" id="IPR049202">
    <property type="entry name" value="DUF6817"/>
</dbReference>
<evidence type="ECO:0000259" key="1">
    <source>
        <dbReference type="Pfam" id="PF20680"/>
    </source>
</evidence>
<comment type="caution">
    <text evidence="2">The sequence shown here is derived from an EMBL/GenBank/DDBJ whole genome shotgun (WGS) entry which is preliminary data.</text>
</comment>
<protein>
    <recommendedName>
        <fullName evidence="1">DUF6817 domain-containing protein</fullName>
    </recommendedName>
</protein>
<accession>A0A841BPE4</accession>
<organism evidence="2 3">
    <name type="scientific">Allocatelliglobosispora scoriae</name>
    <dbReference type="NCBI Taxonomy" id="643052"/>
    <lineage>
        <taxon>Bacteria</taxon>
        <taxon>Bacillati</taxon>
        <taxon>Actinomycetota</taxon>
        <taxon>Actinomycetes</taxon>
        <taxon>Micromonosporales</taxon>
        <taxon>Micromonosporaceae</taxon>
        <taxon>Allocatelliglobosispora</taxon>
    </lineage>
</organism>
<evidence type="ECO:0000313" key="2">
    <source>
        <dbReference type="EMBL" id="MBB5869176.1"/>
    </source>
</evidence>
<dbReference type="Proteomes" id="UP000587527">
    <property type="component" value="Unassembled WGS sequence"/>
</dbReference>
<evidence type="ECO:0000313" key="3">
    <source>
        <dbReference type="Proteomes" id="UP000587527"/>
    </source>
</evidence>
<sequence>MIEPVALLLIELGAREIDHPGGTLLAHLHRVHDLLADWGARPALQLAGLGHACYGTDGFAPSLLSLDERDRLVAVVGAEAEAIAYRYASCDRSYTYAHLVDDADQFRDRFAGVVTSPTLDQRRDFAELTAANELDLVRVNPELRERYGPGLRRLFTRLRPLLSEAARRACDDGLPPADASERLR</sequence>